<dbReference type="Gene3D" id="1.10.3720.10">
    <property type="entry name" value="MetI-like"/>
    <property type="match status" value="1"/>
</dbReference>
<protein>
    <submittedName>
        <fullName evidence="9">Carbohydrate ABC transporter permease</fullName>
    </submittedName>
</protein>
<dbReference type="Pfam" id="PF00528">
    <property type="entry name" value="BPD_transp_1"/>
    <property type="match status" value="1"/>
</dbReference>
<keyword evidence="5 7" id="KW-1133">Transmembrane helix</keyword>
<proteinExistence type="inferred from homology"/>
<evidence type="ECO:0000256" key="6">
    <source>
        <dbReference type="ARBA" id="ARBA00023136"/>
    </source>
</evidence>
<feature type="transmembrane region" description="Helical" evidence="7">
    <location>
        <begin position="141"/>
        <end position="161"/>
    </location>
</feature>
<name>A0AAJ2HJ45_9MICO</name>
<dbReference type="Proteomes" id="UP001183582">
    <property type="component" value="Unassembled WGS sequence"/>
</dbReference>
<evidence type="ECO:0000256" key="2">
    <source>
        <dbReference type="ARBA" id="ARBA00022448"/>
    </source>
</evidence>
<dbReference type="GO" id="GO:0055085">
    <property type="term" value="P:transmembrane transport"/>
    <property type="evidence" value="ECO:0007669"/>
    <property type="project" value="InterPro"/>
</dbReference>
<dbReference type="InterPro" id="IPR050901">
    <property type="entry name" value="BP-dep_ABC_trans_perm"/>
</dbReference>
<dbReference type="GeneID" id="301457460"/>
<dbReference type="InterPro" id="IPR035906">
    <property type="entry name" value="MetI-like_sf"/>
</dbReference>
<dbReference type="SUPFAM" id="SSF161098">
    <property type="entry name" value="MetI-like"/>
    <property type="match status" value="1"/>
</dbReference>
<feature type="domain" description="ABC transmembrane type-1" evidence="8">
    <location>
        <begin position="72"/>
        <end position="263"/>
    </location>
</feature>
<feature type="transmembrane region" description="Helical" evidence="7">
    <location>
        <begin position="12"/>
        <end position="32"/>
    </location>
</feature>
<feature type="transmembrane region" description="Helical" evidence="7">
    <location>
        <begin position="109"/>
        <end position="129"/>
    </location>
</feature>
<keyword evidence="4 7" id="KW-0812">Transmembrane</keyword>
<feature type="transmembrane region" description="Helical" evidence="7">
    <location>
        <begin position="76"/>
        <end position="97"/>
    </location>
</feature>
<dbReference type="CDD" id="cd06261">
    <property type="entry name" value="TM_PBP2"/>
    <property type="match status" value="1"/>
</dbReference>
<evidence type="ECO:0000313" key="9">
    <source>
        <dbReference type="EMBL" id="MDS0244866.1"/>
    </source>
</evidence>
<dbReference type="PANTHER" id="PTHR32243:SF24">
    <property type="entry name" value="DIACETYLCHITOBIOSE UPTAKE SYSTEM PERMEASE PROTEIN NGCG"/>
    <property type="match status" value="1"/>
</dbReference>
<feature type="transmembrane region" description="Helical" evidence="7">
    <location>
        <begin position="182"/>
        <end position="204"/>
    </location>
</feature>
<feature type="transmembrane region" description="Helical" evidence="7">
    <location>
        <begin position="244"/>
        <end position="263"/>
    </location>
</feature>
<comment type="similarity">
    <text evidence="7">Belongs to the binding-protein-dependent transport system permease family.</text>
</comment>
<sequence length="278" mass="30363">MKRRDALLNSLRVTALTLFAIPWVIVPIWMVVVNSLKPAGDAASLDLALPSNFAVLDNYTAVFVEGRYLQALGNSLLVSIPTIIIVLMIGAAASWVFARHRSRWAQGAFYLIALSMLIPPTLIPTIFLLRTIQLDGSTLGYILVLIGTRLGIVVFLTTGFIRSMPIDLEEAAAIDGASRTQVFFRVLLPLTRPILLVGAIMLIINVWGDFFFAQFLLTGVSTQTLPLSLYTFANSSAQSLRWNLVFAHVVMSGLPLIIAFVFMQKRVVGGLTDGALKG</sequence>
<organism evidence="9 10">
    <name type="scientific">Microbacterium aurantiacum</name>
    <dbReference type="NCBI Taxonomy" id="162393"/>
    <lineage>
        <taxon>Bacteria</taxon>
        <taxon>Bacillati</taxon>
        <taxon>Actinomycetota</taxon>
        <taxon>Actinomycetes</taxon>
        <taxon>Micrococcales</taxon>
        <taxon>Microbacteriaceae</taxon>
        <taxon>Microbacterium</taxon>
    </lineage>
</organism>
<reference evidence="9 10" key="1">
    <citation type="submission" date="2021-06" db="EMBL/GenBank/DDBJ databases">
        <title>Genome-based taxonomic framework of Microbacterium strains isolated from marine environment, the description of four new species and reclassification of four preexisting species.</title>
        <authorList>
            <person name="Lee S.D."/>
            <person name="Kim S.-M."/>
            <person name="Byeon Y.-S."/>
            <person name="Yang H.L."/>
            <person name="Kim I.S."/>
        </authorList>
    </citation>
    <scope>NUCLEOTIDE SEQUENCE [LARGE SCALE GENOMIC DNA]</scope>
    <source>
        <strain evidence="9 10">KACC 20514</strain>
    </source>
</reference>
<evidence type="ECO:0000259" key="8">
    <source>
        <dbReference type="PROSITE" id="PS50928"/>
    </source>
</evidence>
<evidence type="ECO:0000256" key="1">
    <source>
        <dbReference type="ARBA" id="ARBA00004651"/>
    </source>
</evidence>
<dbReference type="RefSeq" id="WP_310890754.1">
    <property type="nucleotide sequence ID" value="NZ_BAAAGR010000001.1"/>
</dbReference>
<gene>
    <name evidence="9" type="ORF">KZC50_04485</name>
</gene>
<evidence type="ECO:0000256" key="7">
    <source>
        <dbReference type="RuleBase" id="RU363032"/>
    </source>
</evidence>
<dbReference type="AlphaFoldDB" id="A0AAJ2HJ45"/>
<dbReference type="EMBL" id="JAHWXH010000001">
    <property type="protein sequence ID" value="MDS0244866.1"/>
    <property type="molecule type" value="Genomic_DNA"/>
</dbReference>
<comment type="subcellular location">
    <subcellularLocation>
        <location evidence="1 7">Cell membrane</location>
        <topology evidence="1 7">Multi-pass membrane protein</topology>
    </subcellularLocation>
</comment>
<keyword evidence="2 7" id="KW-0813">Transport</keyword>
<dbReference type="PANTHER" id="PTHR32243">
    <property type="entry name" value="MALTOSE TRANSPORT SYSTEM PERMEASE-RELATED"/>
    <property type="match status" value="1"/>
</dbReference>
<evidence type="ECO:0000256" key="5">
    <source>
        <dbReference type="ARBA" id="ARBA00022989"/>
    </source>
</evidence>
<evidence type="ECO:0000313" key="10">
    <source>
        <dbReference type="Proteomes" id="UP001183582"/>
    </source>
</evidence>
<feature type="transmembrane region" description="Helical" evidence="7">
    <location>
        <begin position="210"/>
        <end position="232"/>
    </location>
</feature>
<keyword evidence="3" id="KW-1003">Cell membrane</keyword>
<accession>A0AAJ2HJ45</accession>
<dbReference type="GO" id="GO:0005886">
    <property type="term" value="C:plasma membrane"/>
    <property type="evidence" value="ECO:0007669"/>
    <property type="project" value="UniProtKB-SubCell"/>
</dbReference>
<dbReference type="InterPro" id="IPR000515">
    <property type="entry name" value="MetI-like"/>
</dbReference>
<comment type="caution">
    <text evidence="9">The sequence shown here is derived from an EMBL/GenBank/DDBJ whole genome shotgun (WGS) entry which is preliminary data.</text>
</comment>
<keyword evidence="6 7" id="KW-0472">Membrane</keyword>
<dbReference type="PROSITE" id="PS50928">
    <property type="entry name" value="ABC_TM1"/>
    <property type="match status" value="1"/>
</dbReference>
<evidence type="ECO:0000256" key="3">
    <source>
        <dbReference type="ARBA" id="ARBA00022475"/>
    </source>
</evidence>
<evidence type="ECO:0000256" key="4">
    <source>
        <dbReference type="ARBA" id="ARBA00022692"/>
    </source>
</evidence>